<dbReference type="GO" id="GO:0005634">
    <property type="term" value="C:nucleus"/>
    <property type="evidence" value="ECO:0007669"/>
    <property type="project" value="TreeGrafter"/>
</dbReference>
<organism evidence="1 2">
    <name type="scientific">Paramecium primaurelia</name>
    <dbReference type="NCBI Taxonomy" id="5886"/>
    <lineage>
        <taxon>Eukaryota</taxon>
        <taxon>Sar</taxon>
        <taxon>Alveolata</taxon>
        <taxon>Ciliophora</taxon>
        <taxon>Intramacronucleata</taxon>
        <taxon>Oligohymenophorea</taxon>
        <taxon>Peniculida</taxon>
        <taxon>Parameciidae</taxon>
        <taxon>Paramecium</taxon>
    </lineage>
</organism>
<dbReference type="InterPro" id="IPR019400">
    <property type="entry name" value="Peptidase_C65_otubain"/>
</dbReference>
<gene>
    <name evidence="1" type="ORF">PPRIM_AZ9-3.1.T1300127</name>
</gene>
<protein>
    <submittedName>
        <fullName evidence="1">Uncharacterized protein</fullName>
    </submittedName>
</protein>
<comment type="caution">
    <text evidence="1">The sequence shown here is derived from an EMBL/GenBank/DDBJ whole genome shotgun (WGS) entry which is preliminary data.</text>
</comment>
<dbReference type="Pfam" id="PF10275">
    <property type="entry name" value="Peptidase_C65"/>
    <property type="match status" value="1"/>
</dbReference>
<evidence type="ECO:0000313" key="2">
    <source>
        <dbReference type="Proteomes" id="UP000688137"/>
    </source>
</evidence>
<dbReference type="PANTHER" id="PTHR12931">
    <property type="entry name" value="UBIQUITIN THIOLESTERASE PROTEIN OTUB"/>
    <property type="match status" value="1"/>
</dbReference>
<dbReference type="AlphaFoldDB" id="A0A8S1PST5"/>
<dbReference type="PANTHER" id="PTHR12931:SF15">
    <property type="entry name" value="UBIQUITIN THIOESTERASE OTUBAIN-LIKE"/>
    <property type="match status" value="1"/>
</dbReference>
<dbReference type="EMBL" id="CAJJDM010000133">
    <property type="protein sequence ID" value="CAD8106450.1"/>
    <property type="molecule type" value="Genomic_DNA"/>
</dbReference>
<dbReference type="GO" id="GO:0043130">
    <property type="term" value="F:ubiquitin binding"/>
    <property type="evidence" value="ECO:0007669"/>
    <property type="project" value="TreeGrafter"/>
</dbReference>
<proteinExistence type="predicted"/>
<accession>A0A8S1PST5</accession>
<dbReference type="GO" id="GO:0071108">
    <property type="term" value="P:protein K48-linked deubiquitination"/>
    <property type="evidence" value="ECO:0007669"/>
    <property type="project" value="TreeGrafter"/>
</dbReference>
<evidence type="ECO:0000313" key="1">
    <source>
        <dbReference type="EMBL" id="CAD8106450.1"/>
    </source>
</evidence>
<keyword evidence="2" id="KW-1185">Reference proteome</keyword>
<name>A0A8S1PST5_PARPR</name>
<dbReference type="GO" id="GO:0004843">
    <property type="term" value="F:cysteine-type deubiquitinase activity"/>
    <property type="evidence" value="ECO:0007669"/>
    <property type="project" value="TreeGrafter"/>
</dbReference>
<sequence>MGACNNNLQTAGTIKIQSFLKSLLNHNGDIQFTAPIGAIKDEPQLQAENFSIQIWNQFDGLRKVRQDQNQLYNIISFFVLKQIVQQNDQVLLEKIYAVSQSMQWQVYLQGRQILNNKMNLKNSFQNIVQKIAKEKHLFELYYQDIQNNHNFFVLCIIFFRNWIYDIASQNKEKLNKKEEIQKILDWNIPFNLTNQILLNEIAQNMNLKINIFDVQTQSQEHFGTAQIEIFIIKQLSQLYIGLPKKYFTRNNPSAIIYQLYKQTNQARNVALEQQKFVSEDQNQQELIFEYQMTKQMFEQINLRGFKRVRGDGNCFYTAFIYQYLQIVITKFGDQEFQQFVEILKQIDFNLTHETIEHFPTEIRKDLKQIFLNFIYEIIGSKDKILSFENEFKNTKSIFYALSIIYAKNLIHYFVEFNSEYKVLLGEEAEQQIYEWELETDNIQVLLVILANCLNLILHFYFIDSDNKTIDLQFYQPYQNNLSLPSQNIYLLFCPGHYCIGLPLEKN</sequence>
<dbReference type="OMA" id="WELETDN"/>
<reference evidence="1" key="1">
    <citation type="submission" date="2021-01" db="EMBL/GenBank/DDBJ databases">
        <authorList>
            <consortium name="Genoscope - CEA"/>
            <person name="William W."/>
        </authorList>
    </citation>
    <scope>NUCLEOTIDE SEQUENCE</scope>
</reference>
<dbReference type="CDD" id="cd22749">
    <property type="entry name" value="Otubain_C65"/>
    <property type="match status" value="1"/>
</dbReference>
<dbReference type="Proteomes" id="UP000688137">
    <property type="component" value="Unassembled WGS sequence"/>
</dbReference>